<dbReference type="GO" id="GO:0030170">
    <property type="term" value="F:pyridoxal phosphate binding"/>
    <property type="evidence" value="ECO:0007669"/>
    <property type="project" value="InterPro"/>
</dbReference>
<evidence type="ECO:0000259" key="6">
    <source>
        <dbReference type="PROSITE" id="PS50949"/>
    </source>
</evidence>
<dbReference type="Gene3D" id="3.40.640.10">
    <property type="entry name" value="Type I PLP-dependent aspartate aminotransferase-like (Major domain)"/>
    <property type="match status" value="1"/>
</dbReference>
<evidence type="ECO:0000256" key="4">
    <source>
        <dbReference type="ARBA" id="ARBA00023125"/>
    </source>
</evidence>
<dbReference type="CDD" id="cd07377">
    <property type="entry name" value="WHTH_GntR"/>
    <property type="match status" value="1"/>
</dbReference>
<dbReference type="Pfam" id="PF00155">
    <property type="entry name" value="Aminotran_1_2"/>
    <property type="match status" value="1"/>
</dbReference>
<dbReference type="InterPro" id="IPR004839">
    <property type="entry name" value="Aminotransferase_I/II_large"/>
</dbReference>
<dbReference type="Gene3D" id="3.90.1150.10">
    <property type="entry name" value="Aspartate Aminotransferase, domain 1"/>
    <property type="match status" value="1"/>
</dbReference>
<sequence length="481" mass="52616">MTQRKITATALVHLLGPWTGRGPAYLNLSRSIQHLVLDGRLPLAAQLPSERALAEALGLSRNTIKATYDVLQDEGFLQLRPGVRGVITLPPLASTPGVPLPPLSNPHLIDFAAAAPNAPEGVIHEAFTHALTALPAYLPTHGYTPLGLPVLREAIAARYAARGLPTTPEQIIVTSGAQHAFSLIVRTFTSPGDRVLIDQPTYPHALDALRGASCRPVPVPLTPEGWDLEGLEAAALQTSPRLAYLIPDFHNPTGHLMPAAMRMQLTRLFRNTRTLVVVDETLTELALDVLPPSPFACYDQHDVVVSIGSMSKSFWGGLRLGWIRAPRHFAERLGAARSTVDLGTPVMEQLAGAWLLQNPDPFLKRRREQLREQRDVLAEQLTLHLPQWTYRLPEGGLSFWVMLPQPVGMSLVAHADRFGLRLTAGERFAHDGLLARHVRLPFTRPVEELCEGVTRLTHLFHNVVGSGPQLGNFGINGTLEV</sequence>
<comment type="similarity">
    <text evidence="1">In the C-terminal section; belongs to the class-I pyridoxal-phosphate-dependent aminotransferase family.</text>
</comment>
<dbReference type="InterPro" id="IPR015422">
    <property type="entry name" value="PyrdxlP-dep_Trfase_small"/>
</dbReference>
<dbReference type="Proteomes" id="UP000192582">
    <property type="component" value="Unassembled WGS sequence"/>
</dbReference>
<organism evidence="7 8">
    <name type="scientific">Deinococcus hopiensis KR-140</name>
    <dbReference type="NCBI Taxonomy" id="695939"/>
    <lineage>
        <taxon>Bacteria</taxon>
        <taxon>Thermotogati</taxon>
        <taxon>Deinococcota</taxon>
        <taxon>Deinococci</taxon>
        <taxon>Deinococcales</taxon>
        <taxon>Deinococcaceae</taxon>
        <taxon>Deinococcus</taxon>
    </lineage>
</organism>
<keyword evidence="3" id="KW-0805">Transcription regulation</keyword>
<keyword evidence="5" id="KW-0804">Transcription</keyword>
<dbReference type="InterPro" id="IPR000524">
    <property type="entry name" value="Tscrpt_reg_HTH_GntR"/>
</dbReference>
<dbReference type="SUPFAM" id="SSF46785">
    <property type="entry name" value="Winged helix' DNA-binding domain"/>
    <property type="match status" value="1"/>
</dbReference>
<keyword evidence="8" id="KW-1185">Reference proteome</keyword>
<dbReference type="SMART" id="SM00345">
    <property type="entry name" value="HTH_GNTR"/>
    <property type="match status" value="1"/>
</dbReference>
<evidence type="ECO:0000313" key="7">
    <source>
        <dbReference type="EMBL" id="SMB84173.1"/>
    </source>
</evidence>
<evidence type="ECO:0000256" key="1">
    <source>
        <dbReference type="ARBA" id="ARBA00005384"/>
    </source>
</evidence>
<evidence type="ECO:0000313" key="8">
    <source>
        <dbReference type="Proteomes" id="UP000192582"/>
    </source>
</evidence>
<dbReference type="RefSeq" id="WP_084046707.1">
    <property type="nucleotide sequence ID" value="NZ_FWWU01000007.1"/>
</dbReference>
<evidence type="ECO:0000256" key="2">
    <source>
        <dbReference type="ARBA" id="ARBA00022898"/>
    </source>
</evidence>
<protein>
    <recommendedName>
        <fullName evidence="6">HTH gntR-type domain-containing protein</fullName>
    </recommendedName>
</protein>
<dbReference type="SUPFAM" id="SSF53383">
    <property type="entry name" value="PLP-dependent transferases"/>
    <property type="match status" value="1"/>
</dbReference>
<dbReference type="AlphaFoldDB" id="A0A1W1USZ0"/>
<name>A0A1W1USZ0_9DEIO</name>
<dbReference type="InterPro" id="IPR051446">
    <property type="entry name" value="HTH_trans_reg/aminotransferase"/>
</dbReference>
<dbReference type="Pfam" id="PF00392">
    <property type="entry name" value="GntR"/>
    <property type="match status" value="1"/>
</dbReference>
<accession>A0A1W1USZ0</accession>
<dbReference type="InterPro" id="IPR015421">
    <property type="entry name" value="PyrdxlP-dep_Trfase_major"/>
</dbReference>
<dbReference type="OrthoDB" id="9802328at2"/>
<dbReference type="PROSITE" id="PS50949">
    <property type="entry name" value="HTH_GNTR"/>
    <property type="match status" value="1"/>
</dbReference>
<dbReference type="Gene3D" id="1.10.10.10">
    <property type="entry name" value="Winged helix-like DNA-binding domain superfamily/Winged helix DNA-binding domain"/>
    <property type="match status" value="1"/>
</dbReference>
<keyword evidence="4" id="KW-0238">DNA-binding</keyword>
<evidence type="ECO:0000256" key="5">
    <source>
        <dbReference type="ARBA" id="ARBA00023163"/>
    </source>
</evidence>
<dbReference type="PRINTS" id="PR00035">
    <property type="entry name" value="HTHGNTR"/>
</dbReference>
<dbReference type="InterPro" id="IPR036388">
    <property type="entry name" value="WH-like_DNA-bd_sf"/>
</dbReference>
<feature type="domain" description="HTH gntR-type" evidence="6">
    <location>
        <begin position="22"/>
        <end position="91"/>
    </location>
</feature>
<gene>
    <name evidence="7" type="ORF">SAMN00790413_05020</name>
</gene>
<dbReference type="InterPro" id="IPR015424">
    <property type="entry name" value="PyrdxlP-dep_Trfase"/>
</dbReference>
<evidence type="ECO:0000256" key="3">
    <source>
        <dbReference type="ARBA" id="ARBA00023015"/>
    </source>
</evidence>
<reference evidence="7 8" key="1">
    <citation type="submission" date="2017-04" db="EMBL/GenBank/DDBJ databases">
        <authorList>
            <person name="Afonso C.L."/>
            <person name="Miller P.J."/>
            <person name="Scott M.A."/>
            <person name="Spackman E."/>
            <person name="Goraichik I."/>
            <person name="Dimitrov K.M."/>
            <person name="Suarez D.L."/>
            <person name="Swayne D.E."/>
        </authorList>
    </citation>
    <scope>NUCLEOTIDE SEQUENCE [LARGE SCALE GENOMIC DNA]</scope>
    <source>
        <strain evidence="7 8">KR-140</strain>
    </source>
</reference>
<dbReference type="CDD" id="cd00609">
    <property type="entry name" value="AAT_like"/>
    <property type="match status" value="1"/>
</dbReference>
<dbReference type="STRING" id="695939.SAMN00790413_05020"/>
<proteinExistence type="inferred from homology"/>
<dbReference type="GO" id="GO:0003700">
    <property type="term" value="F:DNA-binding transcription factor activity"/>
    <property type="evidence" value="ECO:0007669"/>
    <property type="project" value="InterPro"/>
</dbReference>
<dbReference type="EMBL" id="FWWU01000007">
    <property type="protein sequence ID" value="SMB84173.1"/>
    <property type="molecule type" value="Genomic_DNA"/>
</dbReference>
<dbReference type="InterPro" id="IPR036390">
    <property type="entry name" value="WH_DNA-bd_sf"/>
</dbReference>
<dbReference type="PANTHER" id="PTHR46577">
    <property type="entry name" value="HTH-TYPE TRANSCRIPTIONAL REGULATORY PROTEIN GABR"/>
    <property type="match status" value="1"/>
</dbReference>
<keyword evidence="2" id="KW-0663">Pyridoxal phosphate</keyword>
<dbReference type="GO" id="GO:0003677">
    <property type="term" value="F:DNA binding"/>
    <property type="evidence" value="ECO:0007669"/>
    <property type="project" value="UniProtKB-KW"/>
</dbReference>
<dbReference type="PANTHER" id="PTHR46577:SF1">
    <property type="entry name" value="HTH-TYPE TRANSCRIPTIONAL REGULATORY PROTEIN GABR"/>
    <property type="match status" value="1"/>
</dbReference>